<evidence type="ECO:0000256" key="9">
    <source>
        <dbReference type="ARBA" id="ARBA00047937"/>
    </source>
</evidence>
<feature type="domain" description="DALR anticodon binding" evidence="11">
    <location>
        <begin position="590"/>
        <end position="684"/>
    </location>
</feature>
<keyword evidence="8 10" id="KW-0030">Aminoacyl-tRNA synthetase</keyword>
<dbReference type="GO" id="GO:0006426">
    <property type="term" value="P:glycyl-tRNA aminoacylation"/>
    <property type="evidence" value="ECO:0007669"/>
    <property type="project" value="UniProtKB-UniRule"/>
</dbReference>
<accession>A0A364K6G6</accession>
<comment type="subunit">
    <text evidence="10">Tetramer of two alpha and two beta subunits.</text>
</comment>
<dbReference type="Gene3D" id="1.10.730.10">
    <property type="entry name" value="Isoleucyl-tRNA Synthetase, Domain 1"/>
    <property type="match status" value="1"/>
</dbReference>
<keyword evidence="5 10" id="KW-0547">Nucleotide-binding</keyword>
<dbReference type="OrthoDB" id="9775440at2"/>
<evidence type="ECO:0000256" key="10">
    <source>
        <dbReference type="HAMAP-Rule" id="MF_00255"/>
    </source>
</evidence>
<protein>
    <recommendedName>
        <fullName evidence="10">Glycine--tRNA ligase beta subunit</fullName>
        <ecNumber evidence="10">6.1.1.14</ecNumber>
    </recommendedName>
    <alternativeName>
        <fullName evidence="10">Glycyl-tRNA synthetase beta subunit</fullName>
        <shortName evidence="10">GlyRS</shortName>
    </alternativeName>
</protein>
<dbReference type="EC" id="6.1.1.14" evidence="10"/>
<comment type="subcellular location">
    <subcellularLocation>
        <location evidence="1 10">Cytoplasm</location>
    </subcellularLocation>
</comment>
<keyword evidence="3 10" id="KW-0963">Cytoplasm</keyword>
<evidence type="ECO:0000259" key="11">
    <source>
        <dbReference type="Pfam" id="PF05746"/>
    </source>
</evidence>
<dbReference type="NCBIfam" id="TIGR00211">
    <property type="entry name" value="glyS"/>
    <property type="match status" value="1"/>
</dbReference>
<keyword evidence="7 10" id="KW-0648">Protein biosynthesis</keyword>
<dbReference type="PRINTS" id="PR01045">
    <property type="entry name" value="TRNASYNTHGB"/>
</dbReference>
<evidence type="ECO:0000313" key="13">
    <source>
        <dbReference type="Proteomes" id="UP000251213"/>
    </source>
</evidence>
<organism evidence="12 13">
    <name type="scientific">Thermoflavimicrobium daqui</name>
    <dbReference type="NCBI Taxonomy" id="2137476"/>
    <lineage>
        <taxon>Bacteria</taxon>
        <taxon>Bacillati</taxon>
        <taxon>Bacillota</taxon>
        <taxon>Bacilli</taxon>
        <taxon>Bacillales</taxon>
        <taxon>Thermoactinomycetaceae</taxon>
        <taxon>Thermoflavimicrobium</taxon>
    </lineage>
</organism>
<dbReference type="PANTHER" id="PTHR30075:SF2">
    <property type="entry name" value="GLYCINE--TRNA LIGASE, CHLOROPLASTIC_MITOCHONDRIAL 2"/>
    <property type="match status" value="1"/>
</dbReference>
<dbReference type="HAMAP" id="MF_00255">
    <property type="entry name" value="Gly_tRNA_synth_beta"/>
    <property type="match status" value="1"/>
</dbReference>
<dbReference type="GO" id="GO:0005829">
    <property type="term" value="C:cytosol"/>
    <property type="evidence" value="ECO:0007669"/>
    <property type="project" value="TreeGrafter"/>
</dbReference>
<evidence type="ECO:0000256" key="4">
    <source>
        <dbReference type="ARBA" id="ARBA00022598"/>
    </source>
</evidence>
<dbReference type="RefSeq" id="WP_113658482.1">
    <property type="nucleotide sequence ID" value="NZ_KZ845665.1"/>
</dbReference>
<reference evidence="12 13" key="2">
    <citation type="submission" date="2018-06" db="EMBL/GenBank/DDBJ databases">
        <authorList>
            <person name="Zhirakovskaya E."/>
        </authorList>
    </citation>
    <scope>NUCLEOTIDE SEQUENCE [LARGE SCALE GENOMIC DNA]</scope>
    <source>
        <strain evidence="12 13">FBKL4.011</strain>
    </source>
</reference>
<evidence type="ECO:0000256" key="3">
    <source>
        <dbReference type="ARBA" id="ARBA00022490"/>
    </source>
</evidence>
<dbReference type="GO" id="GO:0005524">
    <property type="term" value="F:ATP binding"/>
    <property type="evidence" value="ECO:0007669"/>
    <property type="project" value="UniProtKB-UniRule"/>
</dbReference>
<reference evidence="12 13" key="1">
    <citation type="submission" date="2018-06" db="EMBL/GenBank/DDBJ databases">
        <title>Thermoflavimicrobium daqus sp. nov., a thermophilic microbe isolated from Moutai-flavour Daqu.</title>
        <authorList>
            <person name="Wang X."/>
            <person name="Zhou H."/>
        </authorList>
    </citation>
    <scope>NUCLEOTIDE SEQUENCE [LARGE SCALE GENOMIC DNA]</scope>
    <source>
        <strain evidence="12 13">FBKL4.011</strain>
    </source>
</reference>
<dbReference type="SUPFAM" id="SSF109604">
    <property type="entry name" value="HD-domain/PDEase-like"/>
    <property type="match status" value="1"/>
</dbReference>
<dbReference type="PANTHER" id="PTHR30075">
    <property type="entry name" value="GLYCYL-TRNA SYNTHETASE"/>
    <property type="match status" value="1"/>
</dbReference>
<evidence type="ECO:0000256" key="7">
    <source>
        <dbReference type="ARBA" id="ARBA00022917"/>
    </source>
</evidence>
<dbReference type="Pfam" id="PF02092">
    <property type="entry name" value="tRNA_synt_2f"/>
    <property type="match status" value="1"/>
</dbReference>
<dbReference type="AlphaFoldDB" id="A0A364K6G6"/>
<dbReference type="InterPro" id="IPR015944">
    <property type="entry name" value="Gly-tRNA-synth_bsu"/>
</dbReference>
<dbReference type="GO" id="GO:0006420">
    <property type="term" value="P:arginyl-tRNA aminoacylation"/>
    <property type="evidence" value="ECO:0007669"/>
    <property type="project" value="InterPro"/>
</dbReference>
<proteinExistence type="inferred from homology"/>
<dbReference type="PROSITE" id="PS50861">
    <property type="entry name" value="AA_TRNA_LIGASE_II_GLYAB"/>
    <property type="match status" value="1"/>
</dbReference>
<evidence type="ECO:0000313" key="12">
    <source>
        <dbReference type="EMBL" id="RAL25868.1"/>
    </source>
</evidence>
<keyword evidence="6 10" id="KW-0067">ATP-binding</keyword>
<comment type="caution">
    <text evidence="12">The sequence shown here is derived from an EMBL/GenBank/DDBJ whole genome shotgun (WGS) entry which is preliminary data.</text>
</comment>
<evidence type="ECO:0000256" key="1">
    <source>
        <dbReference type="ARBA" id="ARBA00004496"/>
    </source>
</evidence>
<sequence>MKHQDLLIEIGCEEIPARFVNLGIEQFKKKIAEWLTSRRISFASIDTYATSRRLTVLVREVAERQADFYEEVRGPAKRIAQTEDGEWSKAAVGFARKQGVDLDQLDLREFKGEVYVFAQKHLPGNRTVDELTQGFSEIICGIHFPKMMRWGQDKTRFIRPVRWIVCLFGTEVVPIQFAGVSASRVSEGHRFLGERVSLTKADEYVEALRKQYVIVDIEERQQQIINQLHTIEEKHHWVIPIDPALLEEVTFLVEYPTALYGSFQEEYLSLPKEVLITTMREHQRYFPVTTKDGQMLPFFVTVRNGDEHGIEWVRKGNEKVLRARLQDARFFFEEDLKTPIATSLEKLERIVFQEELGTMSERVRRIESLALQLGKRLNWDETQLIQLKRAAEICKFDLATQMVGEFSELEGYMGQVYAEHLGEDPLVAQAVFDHHLPRHATDKVPQSSLGTVIALADKMDTIVGSFGVGIQPTGSQDPYGLRRRAAGIVQILLQEKWVGIPLDALIQCALDRLEDDGLLQLPRMDVEANIWEFFTLRLKAYMQEHGIRYDVIDAVLASDIAEPRLVVRKAQVLMEQIERETFKLEVEGFTRTANLAAKAGDNPFDRSSLQEPAEHNLMQAFDEAQVRFKQASTQRDPFAMYQSIAQIVPQIHSFFDHVMVMVDDEKVRLNRLALLRDITKLVKQFAAFELIVFASI</sequence>
<dbReference type="SUPFAM" id="SSF47323">
    <property type="entry name" value="Anticodon-binding domain of a subclass of class I aminoacyl-tRNA synthetases"/>
    <property type="match status" value="1"/>
</dbReference>
<evidence type="ECO:0000256" key="5">
    <source>
        <dbReference type="ARBA" id="ARBA00022741"/>
    </source>
</evidence>
<dbReference type="InterPro" id="IPR008909">
    <property type="entry name" value="DALR_anticod-bd"/>
</dbReference>
<comment type="catalytic activity">
    <reaction evidence="9 10">
        <text>tRNA(Gly) + glycine + ATP = glycyl-tRNA(Gly) + AMP + diphosphate</text>
        <dbReference type="Rhea" id="RHEA:16013"/>
        <dbReference type="Rhea" id="RHEA-COMP:9664"/>
        <dbReference type="Rhea" id="RHEA-COMP:9683"/>
        <dbReference type="ChEBI" id="CHEBI:30616"/>
        <dbReference type="ChEBI" id="CHEBI:33019"/>
        <dbReference type="ChEBI" id="CHEBI:57305"/>
        <dbReference type="ChEBI" id="CHEBI:78442"/>
        <dbReference type="ChEBI" id="CHEBI:78522"/>
        <dbReference type="ChEBI" id="CHEBI:456215"/>
        <dbReference type="EC" id="6.1.1.14"/>
    </reaction>
</comment>
<dbReference type="EMBL" id="QJKK01000003">
    <property type="protein sequence ID" value="RAL25868.1"/>
    <property type="molecule type" value="Genomic_DNA"/>
</dbReference>
<dbReference type="InterPro" id="IPR006194">
    <property type="entry name" value="Gly-tRNA-synth_heterodimer"/>
</dbReference>
<dbReference type="GO" id="GO:0004814">
    <property type="term" value="F:arginine-tRNA ligase activity"/>
    <property type="evidence" value="ECO:0007669"/>
    <property type="project" value="InterPro"/>
</dbReference>
<keyword evidence="13" id="KW-1185">Reference proteome</keyword>
<keyword evidence="4 10" id="KW-0436">Ligase</keyword>
<dbReference type="Pfam" id="PF05746">
    <property type="entry name" value="DALR_1"/>
    <property type="match status" value="1"/>
</dbReference>
<dbReference type="GO" id="GO:0004820">
    <property type="term" value="F:glycine-tRNA ligase activity"/>
    <property type="evidence" value="ECO:0007669"/>
    <property type="project" value="UniProtKB-UniRule"/>
</dbReference>
<gene>
    <name evidence="10" type="primary">glyS</name>
    <name evidence="12" type="ORF">DL897_07265</name>
</gene>
<comment type="similarity">
    <text evidence="2 10">Belongs to the class-II aminoacyl-tRNA synthetase family.</text>
</comment>
<name>A0A364K6G6_9BACL</name>
<dbReference type="InterPro" id="IPR009080">
    <property type="entry name" value="tRNAsynth_Ia_anticodon-bd"/>
</dbReference>
<evidence type="ECO:0000256" key="2">
    <source>
        <dbReference type="ARBA" id="ARBA00008226"/>
    </source>
</evidence>
<evidence type="ECO:0000256" key="8">
    <source>
        <dbReference type="ARBA" id="ARBA00023146"/>
    </source>
</evidence>
<evidence type="ECO:0000256" key="6">
    <source>
        <dbReference type="ARBA" id="ARBA00022840"/>
    </source>
</evidence>
<dbReference type="Proteomes" id="UP000251213">
    <property type="component" value="Unassembled WGS sequence"/>
</dbReference>